<dbReference type="FunFam" id="2.60.40.10:FF:000052">
    <property type="entry name" value="Contactin 1"/>
    <property type="match status" value="1"/>
</dbReference>
<keyword evidence="3" id="KW-1185">Reference proteome</keyword>
<dbReference type="InterPro" id="IPR036179">
    <property type="entry name" value="Ig-like_dom_sf"/>
</dbReference>
<dbReference type="AlphaFoldDB" id="A0A482WM42"/>
<evidence type="ECO:0000313" key="3">
    <source>
        <dbReference type="Proteomes" id="UP000291343"/>
    </source>
</evidence>
<reference evidence="2 3" key="1">
    <citation type="journal article" date="2017" name="Gigascience">
        <title>Genome sequence of the small brown planthopper, Laodelphax striatellus.</title>
        <authorList>
            <person name="Zhu J."/>
            <person name="Jiang F."/>
            <person name="Wang X."/>
            <person name="Yang P."/>
            <person name="Bao Y."/>
            <person name="Zhao W."/>
            <person name="Wang W."/>
            <person name="Lu H."/>
            <person name="Wang Q."/>
            <person name="Cui N."/>
            <person name="Li J."/>
            <person name="Chen X."/>
            <person name="Luo L."/>
            <person name="Yu J."/>
            <person name="Kang L."/>
            <person name="Cui F."/>
        </authorList>
    </citation>
    <scope>NUCLEOTIDE SEQUENCE [LARGE SCALE GENOMIC DNA]</scope>
    <source>
        <strain evidence="2">Lst14</strain>
    </source>
</reference>
<dbReference type="InterPro" id="IPR013098">
    <property type="entry name" value="Ig_I-set"/>
</dbReference>
<gene>
    <name evidence="2" type="ORF">LSTR_LSTR015770</name>
</gene>
<dbReference type="InterPro" id="IPR003599">
    <property type="entry name" value="Ig_sub"/>
</dbReference>
<dbReference type="OrthoDB" id="6244967at2759"/>
<dbReference type="Proteomes" id="UP000291343">
    <property type="component" value="Unassembled WGS sequence"/>
</dbReference>
<dbReference type="InterPro" id="IPR007110">
    <property type="entry name" value="Ig-like_dom"/>
</dbReference>
<proteinExistence type="predicted"/>
<organism evidence="2 3">
    <name type="scientific">Laodelphax striatellus</name>
    <name type="common">Small brown planthopper</name>
    <name type="synonym">Delphax striatella</name>
    <dbReference type="NCBI Taxonomy" id="195883"/>
    <lineage>
        <taxon>Eukaryota</taxon>
        <taxon>Metazoa</taxon>
        <taxon>Ecdysozoa</taxon>
        <taxon>Arthropoda</taxon>
        <taxon>Hexapoda</taxon>
        <taxon>Insecta</taxon>
        <taxon>Pterygota</taxon>
        <taxon>Neoptera</taxon>
        <taxon>Paraneoptera</taxon>
        <taxon>Hemiptera</taxon>
        <taxon>Auchenorrhyncha</taxon>
        <taxon>Fulgoroidea</taxon>
        <taxon>Delphacidae</taxon>
        <taxon>Criomorphinae</taxon>
        <taxon>Laodelphax</taxon>
    </lineage>
</organism>
<accession>A0A482WM42</accession>
<dbReference type="STRING" id="195883.A0A482WM42"/>
<evidence type="ECO:0000313" key="2">
    <source>
        <dbReference type="EMBL" id="RZF34251.1"/>
    </source>
</evidence>
<dbReference type="InParanoid" id="A0A482WM42"/>
<dbReference type="SMART" id="SM00409">
    <property type="entry name" value="IG"/>
    <property type="match status" value="1"/>
</dbReference>
<protein>
    <recommendedName>
        <fullName evidence="1">Ig-like domain-containing protein</fullName>
    </recommendedName>
</protein>
<dbReference type="SUPFAM" id="SSF48726">
    <property type="entry name" value="Immunoglobulin"/>
    <property type="match status" value="1"/>
</dbReference>
<feature type="domain" description="Ig-like" evidence="1">
    <location>
        <begin position="1"/>
        <end position="85"/>
    </location>
</feature>
<dbReference type="EMBL" id="QKKF02032230">
    <property type="protein sequence ID" value="RZF34251.1"/>
    <property type="molecule type" value="Genomic_DNA"/>
</dbReference>
<name>A0A482WM42_LAOST</name>
<dbReference type="InterPro" id="IPR013783">
    <property type="entry name" value="Ig-like_fold"/>
</dbReference>
<comment type="caution">
    <text evidence="2">The sequence shown here is derived from an EMBL/GenBank/DDBJ whole genome shotgun (WGS) entry which is preliminary data.</text>
</comment>
<dbReference type="Pfam" id="PF07679">
    <property type="entry name" value="I-set"/>
    <property type="match status" value="1"/>
</dbReference>
<sequence>MPEDYEVPAGNTATFRCTAVSDSTLDLSSSWLNNGNEIDFDAEPRFVKANDYSLTITKTNELDSGTYVCVAKTELDQTSAQATLIVQGRSLDLSLSLHGQLLMERMSLDILFQEWTFLCPNFAVSCR</sequence>
<dbReference type="Gene3D" id="2.60.40.10">
    <property type="entry name" value="Immunoglobulins"/>
    <property type="match status" value="1"/>
</dbReference>
<dbReference type="SMR" id="A0A482WM42"/>
<evidence type="ECO:0000259" key="1">
    <source>
        <dbReference type="PROSITE" id="PS50835"/>
    </source>
</evidence>
<dbReference type="PROSITE" id="PS50835">
    <property type="entry name" value="IG_LIKE"/>
    <property type="match status" value="1"/>
</dbReference>